<dbReference type="InterPro" id="IPR036291">
    <property type="entry name" value="NAD(P)-bd_dom_sf"/>
</dbReference>
<dbReference type="InParanoid" id="G7DYL8"/>
<dbReference type="RefSeq" id="XP_014570165.1">
    <property type="nucleotide sequence ID" value="XM_014714679.1"/>
</dbReference>
<evidence type="ECO:0000259" key="3">
    <source>
        <dbReference type="Pfam" id="PF01073"/>
    </source>
</evidence>
<dbReference type="AlphaFoldDB" id="G7DYL8"/>
<proteinExistence type="inferred from homology"/>
<sequence>MELLLASSLVVLVTSLGLYLLALNRHLTHDPSAEMPEYEAPSLAEIKSTDWRSIDMTEFIPRSTGRNYLIVGTGQVGTAIIKMLYQRGERHVRSLDMAPANPAIVQLGLDHLQLDMTDQGAVSVALHKPFSNGRKAETVLHTAALIRFWERRSFTLSRSLRVNRDGTRHVAQAFAELARAAPETAHVFVYCSSAILHLRSKRFFRLGFQSKHVLQPPFRIDERSPTGYYKTAYTISKLAGESAARDIESAVRVGVLRPGMAIIGGSDLSYSAVIRGEVDLFCGGKFVQSFVHPMDVAAAHLCFEAALVRKPIAPGQTLLITGDRRVLSNRDVYKILGHYMDNLAVKETPLLPVYILAHVIETICALNYWLTRTPAPSWLPMSLQYVQPATTTSLTSNIAIIDDQARELIGYKPAWSNYATLQWLAQTLPSKARDQDAVRATYRSDLSGARTYPVNRSPDSHAIVEHVAAPARSRSGHQNVCDQIPTYQPPTPEEIKAADWRKIDMLDAIPRDATGRNYIVFGAGQVGAEICALLVKRGEVNVRSCDLMPPSDYISELGIDHVQVDVRSREAVKGILNLPFSNGRKVETIFHTAALIRFWQRHRYTLEESMAVNGNGTHNIAQEFANIASKCPEASHVLIYCSSAIAYLRPRHFFRLGQQKDALQAPFIVRDGSPVGSWKTAYSLSKQAGEHAIERVEGSMPNLLTGHLRPGMAIVGLADLAYAPVLRGDTKFICGADYAQSFITPFDCAAAHICFEDALLEERTGSGQKLLITGDRRVMSNRDVFAVLAQFRSFKTTEIPLLPILLLSQLIEVMCELNYSLTGRARPDWLPFWVEQLQPSSVGSLAINISIIDSEARRAIGYMPRFSNVDALQWLSETLRAHS</sequence>
<comment type="caution">
    <text evidence="5">The sequence shown here is derived from an EMBL/GenBank/DDBJ whole genome shotgun (WGS) entry which is preliminary data.</text>
</comment>
<keyword evidence="6" id="KW-1185">Reference proteome</keyword>
<evidence type="ECO:0008006" key="7">
    <source>
        <dbReference type="Google" id="ProtNLM"/>
    </source>
</evidence>
<organism evidence="5 6">
    <name type="scientific">Mixia osmundae (strain CBS 9802 / IAM 14324 / JCM 22182 / KY 12970)</name>
    <dbReference type="NCBI Taxonomy" id="764103"/>
    <lineage>
        <taxon>Eukaryota</taxon>
        <taxon>Fungi</taxon>
        <taxon>Dikarya</taxon>
        <taxon>Basidiomycota</taxon>
        <taxon>Pucciniomycotina</taxon>
        <taxon>Mixiomycetes</taxon>
        <taxon>Mixiales</taxon>
        <taxon>Mixiaceae</taxon>
        <taxon>Mixia</taxon>
    </lineage>
</organism>
<dbReference type="Gene3D" id="3.40.50.720">
    <property type="entry name" value="NAD(P)-binding Rossmann-like Domain"/>
    <property type="match status" value="2"/>
</dbReference>
<evidence type="ECO:0000256" key="1">
    <source>
        <dbReference type="ARBA" id="ARBA00009219"/>
    </source>
</evidence>
<dbReference type="Pfam" id="PF01370">
    <property type="entry name" value="Epimerase"/>
    <property type="match status" value="1"/>
</dbReference>
<comment type="similarity">
    <text evidence="1">Belongs to the 3-beta-HSD family.</text>
</comment>
<feature type="domain" description="NAD-dependent epimerase/dehydratase" evidence="4">
    <location>
        <begin position="72"/>
        <end position="302"/>
    </location>
</feature>
<dbReference type="HOGENOM" id="CLU_326275_0_0_1"/>
<dbReference type="SUPFAM" id="SSF51735">
    <property type="entry name" value="NAD(P)-binding Rossmann-fold domains"/>
    <property type="match status" value="2"/>
</dbReference>
<evidence type="ECO:0000256" key="2">
    <source>
        <dbReference type="ARBA" id="ARBA00023002"/>
    </source>
</evidence>
<gene>
    <name evidence="5" type="primary">Mo02335</name>
    <name evidence="5" type="ORF">E5Q_02335</name>
</gene>
<dbReference type="GO" id="GO:0006694">
    <property type="term" value="P:steroid biosynthetic process"/>
    <property type="evidence" value="ECO:0007669"/>
    <property type="project" value="InterPro"/>
</dbReference>
<reference evidence="5 6" key="2">
    <citation type="journal article" date="2012" name="Open Biol.">
        <title>Characteristics of nucleosomes and linker DNA regions on the genome of the basidiomycete Mixia osmundae revealed by mono- and dinucleosome mapping.</title>
        <authorList>
            <person name="Nishida H."/>
            <person name="Kondo S."/>
            <person name="Matsumoto T."/>
            <person name="Suzuki Y."/>
            <person name="Yoshikawa H."/>
            <person name="Taylor T.D."/>
            <person name="Sugiyama J."/>
        </authorList>
    </citation>
    <scope>NUCLEOTIDE SEQUENCE [LARGE SCALE GENOMIC DNA]</scope>
    <source>
        <strain evidence="6">CBS 9802 / IAM 14324 / JCM 22182 / KY 12970</strain>
    </source>
</reference>
<dbReference type="Pfam" id="PF01073">
    <property type="entry name" value="3Beta_HSD"/>
    <property type="match status" value="1"/>
</dbReference>
<dbReference type="InterPro" id="IPR002225">
    <property type="entry name" value="3Beta_OHSteriod_DH/Estase"/>
</dbReference>
<evidence type="ECO:0000313" key="6">
    <source>
        <dbReference type="Proteomes" id="UP000009131"/>
    </source>
</evidence>
<keyword evidence="2" id="KW-0560">Oxidoreductase</keyword>
<dbReference type="Proteomes" id="UP000009131">
    <property type="component" value="Unassembled WGS sequence"/>
</dbReference>
<dbReference type="eggNOG" id="KOG1430">
    <property type="taxonomic scope" value="Eukaryota"/>
</dbReference>
<dbReference type="InterPro" id="IPR050177">
    <property type="entry name" value="Lipid_A_modif_metabolic_enz"/>
</dbReference>
<dbReference type="PANTHER" id="PTHR43245">
    <property type="entry name" value="BIFUNCTIONAL POLYMYXIN RESISTANCE PROTEIN ARNA"/>
    <property type="match status" value="1"/>
</dbReference>
<name>G7DYL8_MIXOS</name>
<feature type="domain" description="3-beta hydroxysteroid dehydrogenase/isomerase" evidence="3">
    <location>
        <begin position="521"/>
        <end position="764"/>
    </location>
</feature>
<dbReference type="InterPro" id="IPR001509">
    <property type="entry name" value="Epimerase_deHydtase"/>
</dbReference>
<reference evidence="5 6" key="1">
    <citation type="journal article" date="2011" name="J. Gen. Appl. Microbiol.">
        <title>Draft genome sequencing of the enigmatic basidiomycete Mixia osmundae.</title>
        <authorList>
            <person name="Nishida H."/>
            <person name="Nagatsuka Y."/>
            <person name="Sugiyama J."/>
        </authorList>
    </citation>
    <scope>NUCLEOTIDE SEQUENCE [LARGE SCALE GENOMIC DNA]</scope>
    <source>
        <strain evidence="6">CBS 9802 / IAM 14324 / JCM 22182 / KY 12970</strain>
    </source>
</reference>
<evidence type="ECO:0000313" key="5">
    <source>
        <dbReference type="EMBL" id="GAA95678.1"/>
    </source>
</evidence>
<dbReference type="PANTHER" id="PTHR43245:SF51">
    <property type="entry name" value="SHORT CHAIN DEHYDROGENASE_REDUCTASE FAMILY 42E, MEMBER 2"/>
    <property type="match status" value="1"/>
</dbReference>
<evidence type="ECO:0000259" key="4">
    <source>
        <dbReference type="Pfam" id="PF01370"/>
    </source>
</evidence>
<dbReference type="EMBL" id="BABT02000062">
    <property type="protein sequence ID" value="GAA95678.1"/>
    <property type="molecule type" value="Genomic_DNA"/>
</dbReference>
<dbReference type="GO" id="GO:0016616">
    <property type="term" value="F:oxidoreductase activity, acting on the CH-OH group of donors, NAD or NADP as acceptor"/>
    <property type="evidence" value="ECO:0007669"/>
    <property type="project" value="InterPro"/>
</dbReference>
<dbReference type="STRING" id="764103.G7DYL8"/>
<dbReference type="OrthoDB" id="10058185at2759"/>
<accession>G7DYL8</accession>
<protein>
    <recommendedName>
        <fullName evidence="7">3-beta hydroxysteroid dehydrogenase/isomerase domain-containing protein</fullName>
    </recommendedName>
</protein>